<feature type="compositionally biased region" description="Basic and acidic residues" evidence="6">
    <location>
        <begin position="371"/>
        <end position="380"/>
    </location>
</feature>
<evidence type="ECO:0000256" key="6">
    <source>
        <dbReference type="SAM" id="MobiDB-lite"/>
    </source>
</evidence>
<sequence>MASSDTDDSASELLAIVWVLLTVSALIIIARLYTRAAVVKNVALDDHIMIFAWFFGLLFNTFISLSCHWGLGRHFWTLDPLHQVNAMHWNFTAQPFGILAGMIGRISFTVSLLRIIGPVDRFKKMVLLFLIIFQILVNISTIILIFVQCGKDINAIWDPALIKTAGAKCWSPDIQTYYGFFQSSVNAATDLALTVLPLLVLWSTQLKTAIKVTLGFLLGLSILAMAATVVKTYQLKNISARNDFTRNIVGLYIWTAVEFNVVFIGASISTLKPLFKGVKMFSRTSSRPVGYQLSRTGQKSSSHAHPSYKPESWSFSQLNSSKRDKGDSASEENILPPENQHRSGNGQDIKKTTVITIDRRNSNFNPTPEPVRFESVERGRAPSTEPPAAWNGSHAR</sequence>
<feature type="transmembrane region" description="Helical" evidence="7">
    <location>
        <begin position="253"/>
        <end position="275"/>
    </location>
</feature>
<accession>A0A6A6HCY6</accession>
<feature type="transmembrane region" description="Helical" evidence="7">
    <location>
        <begin position="50"/>
        <end position="71"/>
    </location>
</feature>
<feature type="transmembrane region" description="Helical" evidence="7">
    <location>
        <begin position="214"/>
        <end position="233"/>
    </location>
</feature>
<dbReference type="Proteomes" id="UP000800092">
    <property type="component" value="Unassembled WGS sequence"/>
</dbReference>
<dbReference type="GO" id="GO:0016020">
    <property type="term" value="C:membrane"/>
    <property type="evidence" value="ECO:0007669"/>
    <property type="project" value="UniProtKB-SubCell"/>
</dbReference>
<feature type="compositionally biased region" description="Polar residues" evidence="6">
    <location>
        <begin position="290"/>
        <end position="304"/>
    </location>
</feature>
<proteinExistence type="inferred from homology"/>
<organism evidence="9 10">
    <name type="scientific">Viridothelium virens</name>
    <name type="common">Speckled blister lichen</name>
    <name type="synonym">Trypethelium virens</name>
    <dbReference type="NCBI Taxonomy" id="1048519"/>
    <lineage>
        <taxon>Eukaryota</taxon>
        <taxon>Fungi</taxon>
        <taxon>Dikarya</taxon>
        <taxon>Ascomycota</taxon>
        <taxon>Pezizomycotina</taxon>
        <taxon>Dothideomycetes</taxon>
        <taxon>Dothideomycetes incertae sedis</taxon>
        <taxon>Trypetheliales</taxon>
        <taxon>Trypetheliaceae</taxon>
        <taxon>Viridothelium</taxon>
    </lineage>
</organism>
<dbReference type="InterPro" id="IPR049326">
    <property type="entry name" value="Rhodopsin_dom_fungi"/>
</dbReference>
<feature type="transmembrane region" description="Helical" evidence="7">
    <location>
        <begin position="91"/>
        <end position="113"/>
    </location>
</feature>
<comment type="subcellular location">
    <subcellularLocation>
        <location evidence="1">Membrane</location>
        <topology evidence="1">Multi-pass membrane protein</topology>
    </subcellularLocation>
</comment>
<dbReference type="PANTHER" id="PTHR33048">
    <property type="entry name" value="PTH11-LIKE INTEGRAL MEMBRANE PROTEIN (AFU_ORTHOLOGUE AFUA_5G11245)"/>
    <property type="match status" value="1"/>
</dbReference>
<dbReference type="OrthoDB" id="3934549at2759"/>
<keyword evidence="4 7" id="KW-0472">Membrane</keyword>
<feature type="region of interest" description="Disordered" evidence="6">
    <location>
        <begin position="290"/>
        <end position="396"/>
    </location>
</feature>
<dbReference type="AlphaFoldDB" id="A0A6A6HCY6"/>
<evidence type="ECO:0000256" key="3">
    <source>
        <dbReference type="ARBA" id="ARBA00022989"/>
    </source>
</evidence>
<evidence type="ECO:0000256" key="2">
    <source>
        <dbReference type="ARBA" id="ARBA00022692"/>
    </source>
</evidence>
<dbReference type="EMBL" id="ML991792">
    <property type="protein sequence ID" value="KAF2235353.1"/>
    <property type="molecule type" value="Genomic_DNA"/>
</dbReference>
<feature type="transmembrane region" description="Helical" evidence="7">
    <location>
        <begin position="13"/>
        <end position="30"/>
    </location>
</feature>
<name>A0A6A6HCY6_VIRVR</name>
<dbReference type="PANTHER" id="PTHR33048:SF146">
    <property type="entry name" value="INTEGRAL MEMBRANE PROTEIN"/>
    <property type="match status" value="1"/>
</dbReference>
<keyword evidence="10" id="KW-1185">Reference proteome</keyword>
<reference evidence="9" key="1">
    <citation type="journal article" date="2020" name="Stud. Mycol.">
        <title>101 Dothideomycetes genomes: a test case for predicting lifestyles and emergence of pathogens.</title>
        <authorList>
            <person name="Haridas S."/>
            <person name="Albert R."/>
            <person name="Binder M."/>
            <person name="Bloem J."/>
            <person name="Labutti K."/>
            <person name="Salamov A."/>
            <person name="Andreopoulos B."/>
            <person name="Baker S."/>
            <person name="Barry K."/>
            <person name="Bills G."/>
            <person name="Bluhm B."/>
            <person name="Cannon C."/>
            <person name="Castanera R."/>
            <person name="Culley D."/>
            <person name="Daum C."/>
            <person name="Ezra D."/>
            <person name="Gonzalez J."/>
            <person name="Henrissat B."/>
            <person name="Kuo A."/>
            <person name="Liang C."/>
            <person name="Lipzen A."/>
            <person name="Lutzoni F."/>
            <person name="Magnuson J."/>
            <person name="Mondo S."/>
            <person name="Nolan M."/>
            <person name="Ohm R."/>
            <person name="Pangilinan J."/>
            <person name="Park H.-J."/>
            <person name="Ramirez L."/>
            <person name="Alfaro M."/>
            <person name="Sun H."/>
            <person name="Tritt A."/>
            <person name="Yoshinaga Y."/>
            <person name="Zwiers L.-H."/>
            <person name="Turgeon B."/>
            <person name="Goodwin S."/>
            <person name="Spatafora J."/>
            <person name="Crous P."/>
            <person name="Grigoriev I."/>
        </authorList>
    </citation>
    <scope>NUCLEOTIDE SEQUENCE</scope>
    <source>
        <strain evidence="9">Tuck. ex Michener</strain>
    </source>
</reference>
<dbReference type="InterPro" id="IPR052337">
    <property type="entry name" value="SAT4-like"/>
</dbReference>
<gene>
    <name evidence="9" type="ORF">EV356DRAFT_576003</name>
</gene>
<comment type="similarity">
    <text evidence="5">Belongs to the SAT4 family.</text>
</comment>
<evidence type="ECO:0000313" key="10">
    <source>
        <dbReference type="Proteomes" id="UP000800092"/>
    </source>
</evidence>
<dbReference type="Pfam" id="PF20684">
    <property type="entry name" value="Fung_rhodopsin"/>
    <property type="match status" value="1"/>
</dbReference>
<evidence type="ECO:0000256" key="7">
    <source>
        <dbReference type="SAM" id="Phobius"/>
    </source>
</evidence>
<keyword evidence="2 7" id="KW-0812">Transmembrane</keyword>
<feature type="domain" description="Rhodopsin" evidence="8">
    <location>
        <begin position="30"/>
        <end position="276"/>
    </location>
</feature>
<feature type="transmembrane region" description="Helical" evidence="7">
    <location>
        <begin position="125"/>
        <end position="147"/>
    </location>
</feature>
<evidence type="ECO:0000256" key="4">
    <source>
        <dbReference type="ARBA" id="ARBA00023136"/>
    </source>
</evidence>
<evidence type="ECO:0000313" key="9">
    <source>
        <dbReference type="EMBL" id="KAF2235353.1"/>
    </source>
</evidence>
<evidence type="ECO:0000259" key="8">
    <source>
        <dbReference type="Pfam" id="PF20684"/>
    </source>
</evidence>
<keyword evidence="3 7" id="KW-1133">Transmembrane helix</keyword>
<evidence type="ECO:0000256" key="5">
    <source>
        <dbReference type="ARBA" id="ARBA00038359"/>
    </source>
</evidence>
<protein>
    <recommendedName>
        <fullName evidence="8">Rhodopsin domain-containing protein</fullName>
    </recommendedName>
</protein>
<evidence type="ECO:0000256" key="1">
    <source>
        <dbReference type="ARBA" id="ARBA00004141"/>
    </source>
</evidence>